<feature type="compositionally biased region" description="Low complexity" evidence="1">
    <location>
        <begin position="46"/>
        <end position="59"/>
    </location>
</feature>
<dbReference type="Proteomes" id="UP000190539">
    <property type="component" value="Unassembled WGS sequence"/>
</dbReference>
<evidence type="ECO:0000313" key="3">
    <source>
        <dbReference type="Proteomes" id="UP000190539"/>
    </source>
</evidence>
<dbReference type="STRING" id="83656.B1H18_29615"/>
<feature type="compositionally biased region" description="Basic and acidic residues" evidence="1">
    <location>
        <begin position="18"/>
        <end position="30"/>
    </location>
</feature>
<sequence length="93" mass="9585">MSAAEQPGMREQAGAREAAGDAERADDTPGRHAAKQAFVPVGDLFSGPPAESAPSPAGPLDGEEGVDEEEDMSAYFTSTFAQRRRGGESSCGV</sequence>
<feature type="compositionally biased region" description="Acidic residues" evidence="1">
    <location>
        <begin position="61"/>
        <end position="72"/>
    </location>
</feature>
<protein>
    <submittedName>
        <fullName evidence="2">Uncharacterized protein</fullName>
    </submittedName>
</protein>
<evidence type="ECO:0000256" key="1">
    <source>
        <dbReference type="SAM" id="MobiDB-lite"/>
    </source>
</evidence>
<organism evidence="2 3">
    <name type="scientific">Streptomyces tsukubensis</name>
    <dbReference type="NCBI Taxonomy" id="83656"/>
    <lineage>
        <taxon>Bacteria</taxon>
        <taxon>Bacillati</taxon>
        <taxon>Actinomycetota</taxon>
        <taxon>Actinomycetes</taxon>
        <taxon>Kitasatosporales</taxon>
        <taxon>Streptomycetaceae</taxon>
        <taxon>Streptomyces</taxon>
    </lineage>
</organism>
<accession>A0A1V4A1S0</accession>
<dbReference type="RefSeq" id="WP_077973271.1">
    <property type="nucleotide sequence ID" value="NZ_CP045178.1"/>
</dbReference>
<gene>
    <name evidence="2" type="ORF">B1H18_29615</name>
</gene>
<dbReference type="EMBL" id="MVFC01000037">
    <property type="protein sequence ID" value="OON72543.1"/>
    <property type="molecule type" value="Genomic_DNA"/>
</dbReference>
<keyword evidence="3" id="KW-1185">Reference proteome</keyword>
<feature type="region of interest" description="Disordered" evidence="1">
    <location>
        <begin position="1"/>
        <end position="93"/>
    </location>
</feature>
<proteinExistence type="predicted"/>
<reference evidence="2 3" key="1">
    <citation type="submission" date="2017-02" db="EMBL/GenBank/DDBJ databases">
        <title>Draft Genome Sequence of Streptomyces tsukubaensis F601, a Producer of the immunosuppressant tacrolimus FK506.</title>
        <authorList>
            <person name="Zong G."/>
            <person name="Zhong C."/>
            <person name="Fu J."/>
            <person name="Qin R."/>
            <person name="Cao G."/>
        </authorList>
    </citation>
    <scope>NUCLEOTIDE SEQUENCE [LARGE SCALE GENOMIC DNA]</scope>
    <source>
        <strain evidence="2 3">F601</strain>
    </source>
</reference>
<dbReference type="AlphaFoldDB" id="A0A1V4A1S0"/>
<name>A0A1V4A1S0_9ACTN</name>
<evidence type="ECO:0000313" key="2">
    <source>
        <dbReference type="EMBL" id="OON72543.1"/>
    </source>
</evidence>
<comment type="caution">
    <text evidence="2">The sequence shown here is derived from an EMBL/GenBank/DDBJ whole genome shotgun (WGS) entry which is preliminary data.</text>
</comment>